<organism evidence="1 2">
    <name type="scientific">Mycobacterium attenuatum</name>
    <dbReference type="NCBI Taxonomy" id="2341086"/>
    <lineage>
        <taxon>Bacteria</taxon>
        <taxon>Bacillati</taxon>
        <taxon>Actinomycetota</taxon>
        <taxon>Actinomycetes</taxon>
        <taxon>Mycobacteriales</taxon>
        <taxon>Mycobacteriaceae</taxon>
        <taxon>Mycobacterium</taxon>
    </lineage>
</organism>
<evidence type="ECO:0000313" key="1">
    <source>
        <dbReference type="EMBL" id="VBA43143.1"/>
    </source>
</evidence>
<name>A0A498QEA7_9MYCO</name>
<accession>A0A498QEA7</accession>
<dbReference type="Proteomes" id="UP000273307">
    <property type="component" value="Unassembled WGS sequence"/>
</dbReference>
<sequence>MQPGGVDVFPSPIRLGARPVETVHFIARLRDNLTDGTTTRWHGDVTSALPTPLLWHLPPPVYPPAGLNEQVDMWRSRFRFGLCYYRLGPDFIHVKDIRNPKASASFVLDQPVLTQVFAECLSPRHFSELRSAQQEAAEALIGEGLLLRLEDHIVTLPSRMLHWPVPATEV</sequence>
<evidence type="ECO:0000313" key="2">
    <source>
        <dbReference type="Proteomes" id="UP000273307"/>
    </source>
</evidence>
<dbReference type="EMBL" id="UPHP01000130">
    <property type="protein sequence ID" value="VBA43143.1"/>
    <property type="molecule type" value="Genomic_DNA"/>
</dbReference>
<reference evidence="1 2" key="1">
    <citation type="submission" date="2018-09" db="EMBL/GenBank/DDBJ databases">
        <authorList>
            <person name="Tagini F."/>
        </authorList>
    </citation>
    <scope>NUCLEOTIDE SEQUENCE [LARGE SCALE GENOMIC DNA]</scope>
    <source>
        <strain evidence="1 2">MK136</strain>
    </source>
</reference>
<dbReference type="InterPro" id="IPR043863">
    <property type="entry name" value="DUF5825"/>
</dbReference>
<protein>
    <submittedName>
        <fullName evidence="1">Uncharacterized protein</fullName>
    </submittedName>
</protein>
<gene>
    <name evidence="1" type="ORF">LAUMK136_04938</name>
</gene>
<proteinExistence type="predicted"/>
<keyword evidence="2" id="KW-1185">Reference proteome</keyword>
<dbReference type="Pfam" id="PF19142">
    <property type="entry name" value="DUF5825"/>
    <property type="match status" value="1"/>
</dbReference>
<dbReference type="AlphaFoldDB" id="A0A498QEA7"/>